<keyword evidence="1" id="KW-0547">Nucleotide-binding</keyword>
<dbReference type="InterPro" id="IPR007502">
    <property type="entry name" value="Helicase-assoc_dom"/>
</dbReference>
<keyword evidence="8" id="KW-1185">Reference proteome</keyword>
<evidence type="ECO:0000313" key="7">
    <source>
        <dbReference type="EMBL" id="SEW27890.1"/>
    </source>
</evidence>
<dbReference type="InterPro" id="IPR013689">
    <property type="entry name" value="RNA_helicase_ATP-dep_HrpB_C"/>
</dbReference>
<feature type="domain" description="Helicase ATP-binding" evidence="5">
    <location>
        <begin position="20"/>
        <end position="184"/>
    </location>
</feature>
<dbReference type="PIRSF" id="PIRSF005496">
    <property type="entry name" value="ATP_hel_hrpB"/>
    <property type="match status" value="1"/>
</dbReference>
<evidence type="ECO:0000313" key="8">
    <source>
        <dbReference type="Proteomes" id="UP000199437"/>
    </source>
</evidence>
<evidence type="ECO:0000256" key="1">
    <source>
        <dbReference type="ARBA" id="ARBA00022741"/>
    </source>
</evidence>
<keyword evidence="2" id="KW-0378">Hydrolase</keyword>
<dbReference type="InterPro" id="IPR056329">
    <property type="entry name" value="CON_HrpB"/>
</dbReference>
<dbReference type="Proteomes" id="UP000199437">
    <property type="component" value="Unassembled WGS sequence"/>
</dbReference>
<dbReference type="RefSeq" id="WP_090258851.1">
    <property type="nucleotide sequence ID" value="NZ_FOIR01000002.1"/>
</dbReference>
<reference evidence="8" key="1">
    <citation type="submission" date="2016-10" db="EMBL/GenBank/DDBJ databases">
        <authorList>
            <person name="Varghese N."/>
            <person name="Submissions S."/>
        </authorList>
    </citation>
    <scope>NUCLEOTIDE SEQUENCE [LARGE SCALE GENOMIC DNA]</scope>
    <source>
        <strain evidence="8">CGMCC 1.12402</strain>
    </source>
</reference>
<dbReference type="GO" id="GO:0003676">
    <property type="term" value="F:nucleic acid binding"/>
    <property type="evidence" value="ECO:0007669"/>
    <property type="project" value="InterPro"/>
</dbReference>
<dbReference type="InterPro" id="IPR027417">
    <property type="entry name" value="P-loop_NTPase"/>
</dbReference>
<sequence>MSFDPYSIDLPVTECIPSVQKHLAAQNTLIVNAPPGAGKSTLLPLALMEETWLEGKKILMLEPRRLAARSIAERMAYFMDEKVGETIGFRIRFDNKTSDKTQIEVVTEGILTRMIQSDNALEGVGLVIFDEFHERSIHADVALALCREAQQVLRPDLRIMIMSATLNMPQLTSLLKAPAVTSEGRQYPVDVKYEGDTDIFVLPELCVKTIKKAADKHEGDILVFLPGQGEILKVAGMLKGQLKDFAIHPLYGSLPQRQQTAAILPDKNGKRKVVLATSIAETSLTIEGIKVVVDSGFGRTSKFDPNSGLSRLETVRISRDSADQRAGRAGRLSEGFCYRMWSEVTHQRLADNIVPEILEADLANLVLDMAQWGIVDVQQMTWLTPPPRGPLQQANDLLHELEALEDGRITAHGKSMLKLPCHPRIAHMLLLAEESDQIGLATDVAALLEERDPLGKEAGIDINTRIDALRVHRKEKRDGRKLARIAKIAEQYRRLFDWEEENDFVDPYETGVLLTYAYPERIACARPGNNAQFQLSNGRYAMAGHREDLAAEPWLAISHIDARDGMGKIFMASPLNPRDLAPLVKEKEVVTWDTEDGGLQANLNLCIGNIVLKSSPLPDPDPSHLTAAIIDAIKKEGEQLLDFNEEVEQWQNRVLSLRKWNPDQQWPEVSTASLLLTANDWLSPYLNDVKKPADLKKINLKEVLQYSLSVEQQQQLPTLAPEKLVVPSGSKIKLMYRANGEAPVLAVRIQEVFGLAETPRINNGKQAVLMHLLSPGFKPVQITGDLKSFWSDAYFEVRKELKRRYPKHVWPDDPWNEPAIRGVKRKK</sequence>
<dbReference type="InterPro" id="IPR001650">
    <property type="entry name" value="Helicase_C-like"/>
</dbReference>
<evidence type="ECO:0000256" key="4">
    <source>
        <dbReference type="ARBA" id="ARBA00022840"/>
    </source>
</evidence>
<dbReference type="PROSITE" id="PS51194">
    <property type="entry name" value="HELICASE_CTER"/>
    <property type="match status" value="1"/>
</dbReference>
<dbReference type="Gene3D" id="1.20.120.1080">
    <property type="match status" value="1"/>
</dbReference>
<feature type="domain" description="Helicase C-terminal" evidence="6">
    <location>
        <begin position="209"/>
        <end position="373"/>
    </location>
</feature>
<name>A0A1I0QMA6_9BACT</name>
<dbReference type="Gene3D" id="3.40.50.300">
    <property type="entry name" value="P-loop containing nucleotide triphosphate hydrolases"/>
    <property type="match status" value="2"/>
</dbReference>
<protein>
    <submittedName>
        <fullName evidence="7">ATP-dependent helicase HrpB</fullName>
    </submittedName>
</protein>
<dbReference type="CDD" id="cd18791">
    <property type="entry name" value="SF2_C_RHA"/>
    <property type="match status" value="1"/>
</dbReference>
<dbReference type="Pfam" id="PF08482">
    <property type="entry name" value="HrpB_C"/>
    <property type="match status" value="1"/>
</dbReference>
<gene>
    <name evidence="7" type="ORF">SAMN05216290_2435</name>
</gene>
<dbReference type="STRING" id="1267423.SAMN05216290_2435"/>
<dbReference type="PANTHER" id="PTHR43519:SF1">
    <property type="entry name" value="ATP-DEPENDENT RNA HELICASE HRPB"/>
    <property type="match status" value="1"/>
</dbReference>
<dbReference type="EMBL" id="FOIR01000002">
    <property type="protein sequence ID" value="SEW27890.1"/>
    <property type="molecule type" value="Genomic_DNA"/>
</dbReference>
<dbReference type="InterPro" id="IPR010225">
    <property type="entry name" value="HrpB"/>
</dbReference>
<dbReference type="GO" id="GO:0016787">
    <property type="term" value="F:hydrolase activity"/>
    <property type="evidence" value="ECO:0007669"/>
    <property type="project" value="UniProtKB-KW"/>
</dbReference>
<evidence type="ECO:0000256" key="3">
    <source>
        <dbReference type="ARBA" id="ARBA00022806"/>
    </source>
</evidence>
<accession>A0A1I0QMA6</accession>
<dbReference type="PROSITE" id="PS51192">
    <property type="entry name" value="HELICASE_ATP_BIND_1"/>
    <property type="match status" value="1"/>
</dbReference>
<dbReference type="GO" id="GO:0004386">
    <property type="term" value="F:helicase activity"/>
    <property type="evidence" value="ECO:0007669"/>
    <property type="project" value="UniProtKB-KW"/>
</dbReference>
<dbReference type="SMART" id="SM00490">
    <property type="entry name" value="HELICc"/>
    <property type="match status" value="1"/>
</dbReference>
<dbReference type="SUPFAM" id="SSF52540">
    <property type="entry name" value="P-loop containing nucleoside triphosphate hydrolases"/>
    <property type="match status" value="1"/>
</dbReference>
<dbReference type="GO" id="GO:0005524">
    <property type="term" value="F:ATP binding"/>
    <property type="evidence" value="ECO:0007669"/>
    <property type="project" value="UniProtKB-KW"/>
</dbReference>
<dbReference type="Pfam" id="PF00270">
    <property type="entry name" value="DEAD"/>
    <property type="match status" value="1"/>
</dbReference>
<proteinExistence type="predicted"/>
<dbReference type="GeneID" id="99987133"/>
<keyword evidence="3 7" id="KW-0347">Helicase</keyword>
<dbReference type="CDD" id="cd17990">
    <property type="entry name" value="DEXHc_HrpB"/>
    <property type="match status" value="1"/>
</dbReference>
<dbReference type="SMART" id="SM00847">
    <property type="entry name" value="HA2"/>
    <property type="match status" value="1"/>
</dbReference>
<dbReference type="FunFam" id="3.40.50.300:FF:002125">
    <property type="entry name" value="ATP-dependent helicase HrpB"/>
    <property type="match status" value="1"/>
</dbReference>
<dbReference type="Pfam" id="PF00271">
    <property type="entry name" value="Helicase_C"/>
    <property type="match status" value="1"/>
</dbReference>
<dbReference type="NCBIfam" id="TIGR01970">
    <property type="entry name" value="DEAH_box_HrpB"/>
    <property type="match status" value="1"/>
</dbReference>
<evidence type="ECO:0000259" key="6">
    <source>
        <dbReference type="PROSITE" id="PS51194"/>
    </source>
</evidence>
<dbReference type="AlphaFoldDB" id="A0A1I0QMA6"/>
<evidence type="ECO:0000259" key="5">
    <source>
        <dbReference type="PROSITE" id="PS51192"/>
    </source>
</evidence>
<dbReference type="SMART" id="SM00487">
    <property type="entry name" value="DEXDc"/>
    <property type="match status" value="1"/>
</dbReference>
<dbReference type="Pfam" id="PF24473">
    <property type="entry name" value="CON_HrpB"/>
    <property type="match status" value="1"/>
</dbReference>
<dbReference type="OrthoDB" id="9808833at2"/>
<evidence type="ECO:0000256" key="2">
    <source>
        <dbReference type="ARBA" id="ARBA00022801"/>
    </source>
</evidence>
<dbReference type="InterPro" id="IPR014001">
    <property type="entry name" value="Helicase_ATP-bd"/>
</dbReference>
<dbReference type="PANTHER" id="PTHR43519">
    <property type="entry name" value="ATP-DEPENDENT RNA HELICASE HRPB"/>
    <property type="match status" value="1"/>
</dbReference>
<dbReference type="InterPro" id="IPR049614">
    <property type="entry name" value="HrpB_DEXH"/>
</dbReference>
<organism evidence="7 8">
    <name type="scientific">Roseivirga pacifica</name>
    <dbReference type="NCBI Taxonomy" id="1267423"/>
    <lineage>
        <taxon>Bacteria</taxon>
        <taxon>Pseudomonadati</taxon>
        <taxon>Bacteroidota</taxon>
        <taxon>Cytophagia</taxon>
        <taxon>Cytophagales</taxon>
        <taxon>Roseivirgaceae</taxon>
        <taxon>Roseivirga</taxon>
    </lineage>
</organism>
<keyword evidence="4" id="KW-0067">ATP-binding</keyword>
<dbReference type="InterPro" id="IPR011545">
    <property type="entry name" value="DEAD/DEAH_box_helicase_dom"/>
</dbReference>